<comment type="catalytic activity">
    <reaction evidence="3">
        <text>UTP + H2O = UMP + diphosphate + H(+)</text>
        <dbReference type="Rhea" id="RHEA:29395"/>
        <dbReference type="ChEBI" id="CHEBI:15377"/>
        <dbReference type="ChEBI" id="CHEBI:15378"/>
        <dbReference type="ChEBI" id="CHEBI:33019"/>
        <dbReference type="ChEBI" id="CHEBI:46398"/>
        <dbReference type="ChEBI" id="CHEBI:57865"/>
        <dbReference type="EC" id="3.6.1.9"/>
    </reaction>
</comment>
<evidence type="ECO:0000256" key="2">
    <source>
        <dbReference type="ARBA" id="ARBA00022801"/>
    </source>
</evidence>
<feature type="site" description="Important for substrate specificity" evidence="3">
    <location>
        <position position="23"/>
    </location>
</feature>
<name>A0ABQ2RP68_9DEIO</name>
<dbReference type="Pfam" id="PF02545">
    <property type="entry name" value="Maf"/>
    <property type="match status" value="1"/>
</dbReference>
<proteinExistence type="inferred from homology"/>
<gene>
    <name evidence="4" type="ORF">GCM10008959_01850</name>
</gene>
<comment type="subcellular location">
    <subcellularLocation>
        <location evidence="3">Cytoplasm</location>
    </subcellularLocation>
</comment>
<comment type="similarity">
    <text evidence="3">Belongs to the Maf family. YhdE subfamily.</text>
</comment>
<feature type="active site" description="Proton acceptor" evidence="3">
    <location>
        <position position="79"/>
    </location>
</feature>
<reference evidence="5" key="1">
    <citation type="journal article" date="2019" name="Int. J. Syst. Evol. Microbiol.">
        <title>The Global Catalogue of Microorganisms (GCM) 10K type strain sequencing project: providing services to taxonomists for standard genome sequencing and annotation.</title>
        <authorList>
            <consortium name="The Broad Institute Genomics Platform"/>
            <consortium name="The Broad Institute Genome Sequencing Center for Infectious Disease"/>
            <person name="Wu L."/>
            <person name="Ma J."/>
        </authorList>
    </citation>
    <scope>NUCLEOTIDE SEQUENCE [LARGE SCALE GENOMIC DNA]</scope>
    <source>
        <strain evidence="5">JCM 31404</strain>
    </source>
</reference>
<dbReference type="RefSeq" id="WP_189063088.1">
    <property type="nucleotide sequence ID" value="NZ_BMQM01000001.1"/>
</dbReference>
<evidence type="ECO:0000256" key="1">
    <source>
        <dbReference type="ARBA" id="ARBA00001968"/>
    </source>
</evidence>
<dbReference type="NCBIfam" id="NF010941">
    <property type="entry name" value="PRK14361.1"/>
    <property type="match status" value="1"/>
</dbReference>
<accession>A0ABQ2RP68</accession>
<protein>
    <recommendedName>
        <fullName evidence="3">dTTP/UTP pyrophosphatase</fullName>
        <shortName evidence="3">dTTPase/UTPase</shortName>
        <ecNumber evidence="3">3.6.1.9</ecNumber>
    </recommendedName>
    <alternativeName>
        <fullName evidence="3">Nucleoside triphosphate pyrophosphatase</fullName>
    </alternativeName>
    <alternativeName>
        <fullName evidence="3">Nucleotide pyrophosphatase</fullName>
        <shortName evidence="3">Nucleotide PPase</shortName>
    </alternativeName>
</protein>
<sequence length="221" mass="22590">MPGVSGGADLTAPRVVLASGSPRRRELLGGLGVTFEVIVSGEDEDSTQTDPRALAAELALLKGRSVARAHPDAVVLAADTVVAVGADLLAKPATAAENEAFLRQLSGRTHDVYTGVAALRGAAESVEVARTRVTFRALNDAEIAHYAATGEGLDKAGGYGIQGLGMALVERLDGEYSNVVGFPLSVVIRLLRGCGVPVWGSLDSAAPHPTPDSVTPESAGA</sequence>
<dbReference type="InterPro" id="IPR029001">
    <property type="entry name" value="ITPase-like_fam"/>
</dbReference>
<dbReference type="InterPro" id="IPR003697">
    <property type="entry name" value="Maf-like"/>
</dbReference>
<keyword evidence="3" id="KW-0963">Cytoplasm</keyword>
<feature type="site" description="Important for substrate specificity" evidence="3">
    <location>
        <position position="80"/>
    </location>
</feature>
<dbReference type="Gene3D" id="3.90.950.10">
    <property type="match status" value="1"/>
</dbReference>
<dbReference type="PANTHER" id="PTHR43213:SF5">
    <property type="entry name" value="BIFUNCTIONAL DTTP_UTP PYROPHOSPHATASE_METHYLTRANSFERASE PROTEIN-RELATED"/>
    <property type="match status" value="1"/>
</dbReference>
<dbReference type="EC" id="3.6.1.9" evidence="3"/>
<keyword evidence="3" id="KW-0546">Nucleotide metabolism</keyword>
<dbReference type="NCBIfam" id="TIGR00172">
    <property type="entry name" value="maf"/>
    <property type="match status" value="1"/>
</dbReference>
<dbReference type="CDD" id="cd00555">
    <property type="entry name" value="Maf"/>
    <property type="match status" value="1"/>
</dbReference>
<comment type="catalytic activity">
    <reaction evidence="3">
        <text>dTTP + H2O = dTMP + diphosphate + H(+)</text>
        <dbReference type="Rhea" id="RHEA:28534"/>
        <dbReference type="ChEBI" id="CHEBI:15377"/>
        <dbReference type="ChEBI" id="CHEBI:15378"/>
        <dbReference type="ChEBI" id="CHEBI:33019"/>
        <dbReference type="ChEBI" id="CHEBI:37568"/>
        <dbReference type="ChEBI" id="CHEBI:63528"/>
        <dbReference type="EC" id="3.6.1.9"/>
    </reaction>
</comment>
<feature type="site" description="Important for substrate specificity" evidence="3">
    <location>
        <position position="162"/>
    </location>
</feature>
<organism evidence="4 5">
    <name type="scientific">Deinococcus seoulensis</name>
    <dbReference type="NCBI Taxonomy" id="1837379"/>
    <lineage>
        <taxon>Bacteria</taxon>
        <taxon>Thermotogati</taxon>
        <taxon>Deinococcota</taxon>
        <taxon>Deinococci</taxon>
        <taxon>Deinococcales</taxon>
        <taxon>Deinococcaceae</taxon>
        <taxon>Deinococcus</taxon>
    </lineage>
</organism>
<evidence type="ECO:0000256" key="3">
    <source>
        <dbReference type="HAMAP-Rule" id="MF_00528"/>
    </source>
</evidence>
<evidence type="ECO:0000313" key="5">
    <source>
        <dbReference type="Proteomes" id="UP000634308"/>
    </source>
</evidence>
<dbReference type="EMBL" id="BMQM01000001">
    <property type="protein sequence ID" value="GGR44484.1"/>
    <property type="molecule type" value="Genomic_DNA"/>
</dbReference>
<dbReference type="Proteomes" id="UP000634308">
    <property type="component" value="Unassembled WGS sequence"/>
</dbReference>
<evidence type="ECO:0000313" key="4">
    <source>
        <dbReference type="EMBL" id="GGR44484.1"/>
    </source>
</evidence>
<comment type="caution">
    <text evidence="3">Lacks conserved residue(s) required for the propagation of feature annotation.</text>
</comment>
<keyword evidence="5" id="KW-1185">Reference proteome</keyword>
<keyword evidence="2 3" id="KW-0378">Hydrolase</keyword>
<dbReference type="SUPFAM" id="SSF52972">
    <property type="entry name" value="ITPase-like"/>
    <property type="match status" value="1"/>
</dbReference>
<comment type="caution">
    <text evidence="4">The sequence shown here is derived from an EMBL/GenBank/DDBJ whole genome shotgun (WGS) entry which is preliminary data.</text>
</comment>
<dbReference type="PANTHER" id="PTHR43213">
    <property type="entry name" value="BIFUNCTIONAL DTTP/UTP PYROPHOSPHATASE/METHYLTRANSFERASE PROTEIN-RELATED"/>
    <property type="match status" value="1"/>
</dbReference>
<comment type="cofactor">
    <cofactor evidence="1 3">
        <name>a divalent metal cation</name>
        <dbReference type="ChEBI" id="CHEBI:60240"/>
    </cofactor>
</comment>
<comment type="function">
    <text evidence="3">Nucleoside triphosphate pyrophosphatase that hydrolyzes dTTP and UTP. May have a dual role in cell division arrest and in preventing the incorporation of modified nucleotides into cellular nucleic acids.</text>
</comment>
<dbReference type="HAMAP" id="MF_00528">
    <property type="entry name" value="Maf"/>
    <property type="match status" value="1"/>
</dbReference>
<dbReference type="PIRSF" id="PIRSF006305">
    <property type="entry name" value="Maf"/>
    <property type="match status" value="1"/>
</dbReference>